<evidence type="ECO:0000313" key="10">
    <source>
        <dbReference type="EMBL" id="MFC7153591.1"/>
    </source>
</evidence>
<evidence type="ECO:0000259" key="8">
    <source>
        <dbReference type="PROSITE" id="PS01124"/>
    </source>
</evidence>
<dbReference type="InterPro" id="IPR051313">
    <property type="entry name" value="Bact_iron-sidero_bind"/>
</dbReference>
<dbReference type="PRINTS" id="PR00032">
    <property type="entry name" value="HTHARAC"/>
</dbReference>
<dbReference type="RefSeq" id="WP_378050428.1">
    <property type="nucleotide sequence ID" value="NZ_JBHMDN010000026.1"/>
</dbReference>
<accession>A0ABW2FKC9</accession>
<evidence type="ECO:0000256" key="6">
    <source>
        <dbReference type="ARBA" id="ARBA00023125"/>
    </source>
</evidence>
<sequence length="587" mass="66218">MTGLEMWKMPLQKPLSLWNDTAIRLLDVRQLSVLPGNGLHKEVLPANLLFFAKGGHGRLVVDGAAYPIAPFSVCHAGKDAVIELAAAAEPIEYTAIYYKAERMHSEGRDAASPRDEGDFLQMPFGFSPAKRLSLHQIVEQIEQKWGAGQRLESFHANALLQGLLYELLKQLQTDGYRTPSEAVDIVTKHIDAHYDKPLKLEAMAELVHCSSRQLQRWFKQQKQLGPMEYVIQVRMGHAAHLLKHTSAAVQEIAQSIGYRDMYYFSSAFKKYYGTAPLDFRRTAAAHQAYALPVSTVRDEAVSSRRSNDGIVVAHAKGELRLRQPPKRIAVLDVQFADQLITLKELPVGSVGIGAATIRCFPDYLQTRLGQFKPLGTCEQPDIEAVDSLRPDLIVCTQMHEEIYAKLSRFAPTLMFHRNEDWRKMLGIFGEITGKRREADDRLREYRDKTAQLSERLADKLRGQRVALIRPRDTFIRLHTSIHRTGAILYEDLGLPAPFFIAGDYVSDTAYHISLESLPEVNANHYFVLNNELFQERVTDMQSSPLWNSLSAVKKRHVYTVDASNWIGSYGPIGINRIVDDVAQSLLA</sequence>
<reference evidence="11" key="1">
    <citation type="journal article" date="2019" name="Int. J. Syst. Evol. Microbiol.">
        <title>The Global Catalogue of Microorganisms (GCM) 10K type strain sequencing project: providing services to taxonomists for standard genome sequencing and annotation.</title>
        <authorList>
            <consortium name="The Broad Institute Genomics Platform"/>
            <consortium name="The Broad Institute Genome Sequencing Center for Infectious Disease"/>
            <person name="Wu L."/>
            <person name="Ma J."/>
        </authorList>
    </citation>
    <scope>NUCLEOTIDE SEQUENCE [LARGE SCALE GENOMIC DNA]</scope>
    <source>
        <strain evidence="11">KCTC 12907</strain>
    </source>
</reference>
<dbReference type="Gene3D" id="3.40.50.1980">
    <property type="entry name" value="Nitrogenase molybdenum iron protein domain"/>
    <property type="match status" value="2"/>
</dbReference>
<evidence type="ECO:0000256" key="2">
    <source>
        <dbReference type="ARBA" id="ARBA00008814"/>
    </source>
</evidence>
<dbReference type="Gene3D" id="1.10.10.60">
    <property type="entry name" value="Homeodomain-like"/>
    <property type="match status" value="2"/>
</dbReference>
<keyword evidence="5" id="KW-0805">Transcription regulation</keyword>
<feature type="domain" description="HTH araC/xylS-type" evidence="8">
    <location>
        <begin position="184"/>
        <end position="282"/>
    </location>
</feature>
<evidence type="ECO:0000256" key="5">
    <source>
        <dbReference type="ARBA" id="ARBA00023015"/>
    </source>
</evidence>
<evidence type="ECO:0000256" key="7">
    <source>
        <dbReference type="ARBA" id="ARBA00023163"/>
    </source>
</evidence>
<proteinExistence type="inferred from homology"/>
<comment type="subcellular location">
    <subcellularLocation>
        <location evidence="1">Cell envelope</location>
    </subcellularLocation>
</comment>
<comment type="caution">
    <text evidence="10">The sequence shown here is derived from an EMBL/GenBank/DDBJ whole genome shotgun (WGS) entry which is preliminary data.</text>
</comment>
<evidence type="ECO:0000259" key="9">
    <source>
        <dbReference type="PROSITE" id="PS50983"/>
    </source>
</evidence>
<keyword evidence="6" id="KW-0238">DNA-binding</keyword>
<keyword evidence="7" id="KW-0804">Transcription</keyword>
<comment type="similarity">
    <text evidence="2">Belongs to the bacterial solute-binding protein 8 family.</text>
</comment>
<dbReference type="InterPro" id="IPR018062">
    <property type="entry name" value="HTH_AraC-typ_CS"/>
</dbReference>
<dbReference type="EMBL" id="JBHTAI010000038">
    <property type="protein sequence ID" value="MFC7153591.1"/>
    <property type="molecule type" value="Genomic_DNA"/>
</dbReference>
<organism evidence="10 11">
    <name type="scientific">Cohnella cellulosilytica</name>
    <dbReference type="NCBI Taxonomy" id="986710"/>
    <lineage>
        <taxon>Bacteria</taxon>
        <taxon>Bacillati</taxon>
        <taxon>Bacillota</taxon>
        <taxon>Bacilli</taxon>
        <taxon>Bacillales</taxon>
        <taxon>Paenibacillaceae</taxon>
        <taxon>Cohnella</taxon>
    </lineage>
</organism>
<dbReference type="InterPro" id="IPR018060">
    <property type="entry name" value="HTH_AraC"/>
</dbReference>
<dbReference type="PROSITE" id="PS00041">
    <property type="entry name" value="HTH_ARAC_FAMILY_1"/>
    <property type="match status" value="1"/>
</dbReference>
<evidence type="ECO:0000313" key="11">
    <source>
        <dbReference type="Proteomes" id="UP001596378"/>
    </source>
</evidence>
<dbReference type="InterPro" id="IPR002491">
    <property type="entry name" value="ABC_transptr_periplasmic_BD"/>
</dbReference>
<dbReference type="CDD" id="cd01146">
    <property type="entry name" value="FhuD"/>
    <property type="match status" value="1"/>
</dbReference>
<name>A0ABW2FKC9_9BACL</name>
<keyword evidence="11" id="KW-1185">Reference proteome</keyword>
<protein>
    <submittedName>
        <fullName evidence="10">Helix-turn-helix domain-containing protein</fullName>
    </submittedName>
</protein>
<evidence type="ECO:0000256" key="1">
    <source>
        <dbReference type="ARBA" id="ARBA00004196"/>
    </source>
</evidence>
<dbReference type="SMART" id="SM00342">
    <property type="entry name" value="HTH_ARAC"/>
    <property type="match status" value="1"/>
</dbReference>
<dbReference type="InterPro" id="IPR020449">
    <property type="entry name" value="Tscrpt_reg_AraC-type_HTH"/>
</dbReference>
<dbReference type="PROSITE" id="PS50983">
    <property type="entry name" value="FE_B12_PBP"/>
    <property type="match status" value="1"/>
</dbReference>
<evidence type="ECO:0000256" key="3">
    <source>
        <dbReference type="ARBA" id="ARBA00022448"/>
    </source>
</evidence>
<dbReference type="SUPFAM" id="SSF53807">
    <property type="entry name" value="Helical backbone' metal receptor"/>
    <property type="match status" value="1"/>
</dbReference>
<dbReference type="InterPro" id="IPR009057">
    <property type="entry name" value="Homeodomain-like_sf"/>
</dbReference>
<dbReference type="PANTHER" id="PTHR30532">
    <property type="entry name" value="IRON III DICITRATE-BINDING PERIPLASMIC PROTEIN"/>
    <property type="match status" value="1"/>
</dbReference>
<gene>
    <name evidence="10" type="ORF">ACFQMJ_34120</name>
</gene>
<dbReference type="Pfam" id="PF01497">
    <property type="entry name" value="Peripla_BP_2"/>
    <property type="match status" value="1"/>
</dbReference>
<evidence type="ECO:0000256" key="4">
    <source>
        <dbReference type="ARBA" id="ARBA00022729"/>
    </source>
</evidence>
<dbReference type="PANTHER" id="PTHR30532:SF29">
    <property type="entry name" value="FE(3+) DICITRATE-BINDING PERIPLASMIC PROTEIN"/>
    <property type="match status" value="1"/>
</dbReference>
<keyword evidence="4" id="KW-0732">Signal</keyword>
<feature type="domain" description="Fe/B12 periplasmic-binding" evidence="9">
    <location>
        <begin position="327"/>
        <end position="587"/>
    </location>
</feature>
<keyword evidence="3" id="KW-0813">Transport</keyword>
<dbReference type="Proteomes" id="UP001596378">
    <property type="component" value="Unassembled WGS sequence"/>
</dbReference>
<dbReference type="Pfam" id="PF12833">
    <property type="entry name" value="HTH_18"/>
    <property type="match status" value="1"/>
</dbReference>
<dbReference type="SUPFAM" id="SSF46689">
    <property type="entry name" value="Homeodomain-like"/>
    <property type="match status" value="2"/>
</dbReference>
<dbReference type="PROSITE" id="PS01124">
    <property type="entry name" value="HTH_ARAC_FAMILY_2"/>
    <property type="match status" value="1"/>
</dbReference>